<dbReference type="EMBL" id="FUWL01000005">
    <property type="protein sequence ID" value="SJZ43339.1"/>
    <property type="molecule type" value="Genomic_DNA"/>
</dbReference>
<dbReference type="InterPro" id="IPR025272">
    <property type="entry name" value="SocA_Panacea"/>
</dbReference>
<organism evidence="2 3">
    <name type="scientific">Porphyromonas cangingivalis</name>
    <dbReference type="NCBI Taxonomy" id="36874"/>
    <lineage>
        <taxon>Bacteria</taxon>
        <taxon>Pseudomonadati</taxon>
        <taxon>Bacteroidota</taxon>
        <taxon>Bacteroidia</taxon>
        <taxon>Bacteroidales</taxon>
        <taxon>Porphyromonadaceae</taxon>
        <taxon>Porphyromonas</taxon>
    </lineage>
</organism>
<accession>A0A1T4KLR1</accession>
<evidence type="ECO:0000313" key="3">
    <source>
        <dbReference type="Proteomes" id="UP000189956"/>
    </source>
</evidence>
<evidence type="ECO:0000259" key="1">
    <source>
        <dbReference type="Pfam" id="PF13274"/>
    </source>
</evidence>
<evidence type="ECO:0000313" key="2">
    <source>
        <dbReference type="EMBL" id="SJZ43339.1"/>
    </source>
</evidence>
<dbReference type="AlphaFoldDB" id="A0A1T4KLR1"/>
<gene>
    <name evidence="2" type="ORF">SAMN02745205_00784</name>
</gene>
<sequence length="164" mass="18725">MSLYILQKTGGLDIYHLLKTLYFAQRHHLATYGMPLVADEFHALKYGPIPTHLYDLYKHKNSSFNCVIGSENEDAQGILFARREPDMDYLSIADIETLDYSIRMYSSKTFQELKELSHDEYWERAFNNPSNHIMSHVDIANSGGAPSGVVELINEHNSIKNALS</sequence>
<name>A0A1T4KLR1_PORCN</name>
<protein>
    <submittedName>
        <fullName evidence="2">Uncharacterized phage-associated protein</fullName>
    </submittedName>
</protein>
<reference evidence="2 3" key="1">
    <citation type="submission" date="2017-02" db="EMBL/GenBank/DDBJ databases">
        <authorList>
            <person name="Peterson S.W."/>
        </authorList>
    </citation>
    <scope>NUCLEOTIDE SEQUENCE [LARGE SCALE GENOMIC DNA]</scope>
    <source>
        <strain evidence="2 3">ATCC 700135</strain>
    </source>
</reference>
<dbReference type="Proteomes" id="UP000189956">
    <property type="component" value="Unassembled WGS sequence"/>
</dbReference>
<proteinExistence type="predicted"/>
<feature type="domain" description="Antitoxin SocA-like Panacea" evidence="1">
    <location>
        <begin position="17"/>
        <end position="122"/>
    </location>
</feature>
<dbReference type="Pfam" id="PF13274">
    <property type="entry name" value="SocA_Panacea"/>
    <property type="match status" value="1"/>
</dbReference>